<dbReference type="SUPFAM" id="SSF47473">
    <property type="entry name" value="EF-hand"/>
    <property type="match status" value="1"/>
</dbReference>
<protein>
    <submittedName>
        <fullName evidence="1">Uncharacterized protein</fullName>
    </submittedName>
</protein>
<sequence>MDLDSSQEILKLSDCEEDSIKLAILSNLLIKYIGLKRKPTHRRAFRFKSSYPFGLKSSISSYDSSRSTLSLNSEPDPFLISQSFSIVSYDIPELNFSTSECHKWIYNLKIYSNEEFEIIRHNFLKLYTTHKTEGGSRIEKCEPQVHIKNVIQYFLDCCICTHHLLNQLLAPIKVAQWIDLKSFSHSIEVIQQEIFDKASFFYKEPKSEFKKNITMQKLLFFFKMLEFKHERSLGKDELRYVISMALKKRKKQANQQKIVEWTFDKAKVLSGKNKSTVSFDEFYIILRN</sequence>
<dbReference type="Proteomes" id="UP001162131">
    <property type="component" value="Unassembled WGS sequence"/>
</dbReference>
<dbReference type="InterPro" id="IPR011992">
    <property type="entry name" value="EF-hand-dom_pair"/>
</dbReference>
<accession>A0AAU9IZ49</accession>
<gene>
    <name evidence="1" type="ORF">BSTOLATCC_MIC27624</name>
</gene>
<comment type="caution">
    <text evidence="1">The sequence shown here is derived from an EMBL/GenBank/DDBJ whole genome shotgun (WGS) entry which is preliminary data.</text>
</comment>
<dbReference type="EMBL" id="CAJZBQ010000027">
    <property type="protein sequence ID" value="CAG9321052.1"/>
    <property type="molecule type" value="Genomic_DNA"/>
</dbReference>
<keyword evidence="2" id="KW-1185">Reference proteome</keyword>
<proteinExistence type="predicted"/>
<organism evidence="1 2">
    <name type="scientific">Blepharisma stoltei</name>
    <dbReference type="NCBI Taxonomy" id="1481888"/>
    <lineage>
        <taxon>Eukaryota</taxon>
        <taxon>Sar</taxon>
        <taxon>Alveolata</taxon>
        <taxon>Ciliophora</taxon>
        <taxon>Postciliodesmatophora</taxon>
        <taxon>Heterotrichea</taxon>
        <taxon>Heterotrichida</taxon>
        <taxon>Blepharismidae</taxon>
        <taxon>Blepharisma</taxon>
    </lineage>
</organism>
<evidence type="ECO:0000313" key="1">
    <source>
        <dbReference type="EMBL" id="CAG9321052.1"/>
    </source>
</evidence>
<reference evidence="1" key="1">
    <citation type="submission" date="2021-09" db="EMBL/GenBank/DDBJ databases">
        <authorList>
            <consortium name="AG Swart"/>
            <person name="Singh M."/>
            <person name="Singh A."/>
            <person name="Seah K."/>
            <person name="Emmerich C."/>
        </authorList>
    </citation>
    <scope>NUCLEOTIDE SEQUENCE</scope>
    <source>
        <strain evidence="1">ATCC30299</strain>
    </source>
</reference>
<dbReference type="AlphaFoldDB" id="A0AAU9IZ49"/>
<name>A0AAU9IZ49_9CILI</name>
<evidence type="ECO:0000313" key="2">
    <source>
        <dbReference type="Proteomes" id="UP001162131"/>
    </source>
</evidence>